<dbReference type="AlphaFoldDB" id="A0A914R9Z8"/>
<organism evidence="3 4">
    <name type="scientific">Panagrolaimus davidi</name>
    <dbReference type="NCBI Taxonomy" id="227884"/>
    <lineage>
        <taxon>Eukaryota</taxon>
        <taxon>Metazoa</taxon>
        <taxon>Ecdysozoa</taxon>
        <taxon>Nematoda</taxon>
        <taxon>Chromadorea</taxon>
        <taxon>Rhabditida</taxon>
        <taxon>Tylenchina</taxon>
        <taxon>Panagrolaimomorpha</taxon>
        <taxon>Panagrolaimoidea</taxon>
        <taxon>Panagrolaimidae</taxon>
        <taxon>Panagrolaimus</taxon>
    </lineage>
</organism>
<dbReference type="PROSITE" id="PS50041">
    <property type="entry name" value="C_TYPE_LECTIN_2"/>
    <property type="match status" value="2"/>
</dbReference>
<dbReference type="SUPFAM" id="SSF56436">
    <property type="entry name" value="C-type lectin-like"/>
    <property type="match status" value="2"/>
</dbReference>
<evidence type="ECO:0000313" key="3">
    <source>
        <dbReference type="Proteomes" id="UP000887578"/>
    </source>
</evidence>
<feature type="signal peptide" evidence="1">
    <location>
        <begin position="1"/>
        <end position="17"/>
    </location>
</feature>
<dbReference type="Proteomes" id="UP000887578">
    <property type="component" value="Unplaced"/>
</dbReference>
<keyword evidence="3" id="KW-1185">Reference proteome</keyword>
<keyword evidence="1" id="KW-0732">Signal</keyword>
<evidence type="ECO:0000256" key="1">
    <source>
        <dbReference type="SAM" id="SignalP"/>
    </source>
</evidence>
<feature type="domain" description="C-type lectin" evidence="2">
    <location>
        <begin position="181"/>
        <end position="296"/>
    </location>
</feature>
<dbReference type="WBParaSite" id="PDA_v2.g8460.t1">
    <property type="protein sequence ID" value="PDA_v2.g8460.t1"/>
    <property type="gene ID" value="PDA_v2.g8460"/>
</dbReference>
<dbReference type="CDD" id="cd00037">
    <property type="entry name" value="CLECT"/>
    <property type="match status" value="2"/>
</dbReference>
<evidence type="ECO:0000259" key="2">
    <source>
        <dbReference type="PROSITE" id="PS50041"/>
    </source>
</evidence>
<feature type="domain" description="C-type lectin" evidence="2">
    <location>
        <begin position="26"/>
        <end position="145"/>
    </location>
</feature>
<dbReference type="Pfam" id="PF00059">
    <property type="entry name" value="Lectin_C"/>
    <property type="match status" value="2"/>
</dbReference>
<dbReference type="InterPro" id="IPR050111">
    <property type="entry name" value="C-type_lectin/snaclec_domain"/>
</dbReference>
<dbReference type="PANTHER" id="PTHR22803">
    <property type="entry name" value="MANNOSE, PHOSPHOLIPASE, LECTIN RECEPTOR RELATED"/>
    <property type="match status" value="1"/>
</dbReference>
<dbReference type="InterPro" id="IPR001304">
    <property type="entry name" value="C-type_lectin-like"/>
</dbReference>
<sequence>MFLSVIILLTFLYFVSSTCPNSSLTYKSNCYIYNSTKTGFAAAEISCTQLGGHLASIHDAFTNVVIGQEAPNYMHESTMSDLWIGATNLLTNEKWNWTDGSGFDFTDWKQKEPQNTTDSNCASMSLTGEYWTSQNCNEQKPFVCQLPSSFYTTTSYPTTPKYPLTANCSIGWSYFAPTHSCYGVNVGGYVANWAAAETYCQNNGAHLPSFHSYAEYQYLRSYYYVAWSYDLWTSIYSPDSGKTWRNSDGTPADFLDYASWCSGYPHNITGERCVLLTTTCIYDVDCTSSMGRTICKKPLFV</sequence>
<protein>
    <submittedName>
        <fullName evidence="4">C-type lectin domain-containing protein</fullName>
    </submittedName>
</protein>
<dbReference type="Gene3D" id="3.10.100.10">
    <property type="entry name" value="Mannose-Binding Protein A, subunit A"/>
    <property type="match status" value="2"/>
</dbReference>
<dbReference type="InterPro" id="IPR016186">
    <property type="entry name" value="C-type_lectin-like/link_sf"/>
</dbReference>
<dbReference type="InterPro" id="IPR016187">
    <property type="entry name" value="CTDL_fold"/>
</dbReference>
<feature type="chain" id="PRO_5037572484" evidence="1">
    <location>
        <begin position="18"/>
        <end position="301"/>
    </location>
</feature>
<accession>A0A914R9Z8</accession>
<proteinExistence type="predicted"/>
<reference evidence="4" key="1">
    <citation type="submission" date="2022-11" db="UniProtKB">
        <authorList>
            <consortium name="WormBaseParasite"/>
        </authorList>
    </citation>
    <scope>IDENTIFICATION</scope>
</reference>
<dbReference type="PRINTS" id="PR01504">
    <property type="entry name" value="PNCREATITSAP"/>
</dbReference>
<dbReference type="SMART" id="SM00034">
    <property type="entry name" value="CLECT"/>
    <property type="match status" value="2"/>
</dbReference>
<evidence type="ECO:0000313" key="4">
    <source>
        <dbReference type="WBParaSite" id="PDA_v2.g8460.t1"/>
    </source>
</evidence>
<name>A0A914R9Z8_9BILA</name>